<accession>A0ABD3FDL4</accession>
<dbReference type="Proteomes" id="UP001632037">
    <property type="component" value="Unassembled WGS sequence"/>
</dbReference>
<evidence type="ECO:0000313" key="2">
    <source>
        <dbReference type="Proteomes" id="UP001632037"/>
    </source>
</evidence>
<dbReference type="EMBL" id="JBIMZQ010000023">
    <property type="protein sequence ID" value="KAL3664512.1"/>
    <property type="molecule type" value="Genomic_DNA"/>
</dbReference>
<proteinExistence type="predicted"/>
<protein>
    <submittedName>
        <fullName evidence="1">Uncharacterized protein</fullName>
    </submittedName>
</protein>
<organism evidence="1 2">
    <name type="scientific">Phytophthora oleae</name>
    <dbReference type="NCBI Taxonomy" id="2107226"/>
    <lineage>
        <taxon>Eukaryota</taxon>
        <taxon>Sar</taxon>
        <taxon>Stramenopiles</taxon>
        <taxon>Oomycota</taxon>
        <taxon>Peronosporomycetes</taxon>
        <taxon>Peronosporales</taxon>
        <taxon>Peronosporaceae</taxon>
        <taxon>Phytophthora</taxon>
    </lineage>
</organism>
<dbReference type="AlphaFoldDB" id="A0ABD3FDL4"/>
<keyword evidence="2" id="KW-1185">Reference proteome</keyword>
<gene>
    <name evidence="1" type="ORF">V7S43_010264</name>
</gene>
<sequence length="77" mass="8474">MSVRYCLVQVAASVARHNLCNNAAQFIIQGSSPSNTKGSVTWLQLVHVDNYFAETSISRSEIDQAVIIRGMQLGYVD</sequence>
<name>A0ABD3FDL4_9STRA</name>
<evidence type="ECO:0000313" key="1">
    <source>
        <dbReference type="EMBL" id="KAL3664512.1"/>
    </source>
</evidence>
<comment type="caution">
    <text evidence="1">The sequence shown here is derived from an EMBL/GenBank/DDBJ whole genome shotgun (WGS) entry which is preliminary data.</text>
</comment>
<feature type="non-terminal residue" evidence="1">
    <location>
        <position position="77"/>
    </location>
</feature>
<reference evidence="1 2" key="1">
    <citation type="submission" date="2024-09" db="EMBL/GenBank/DDBJ databases">
        <title>Genome sequencing and assembly of Phytophthora oleae, isolate VK10A, causative agent of rot of olive drupes.</title>
        <authorList>
            <person name="Conti Taguali S."/>
            <person name="Riolo M."/>
            <person name="La Spada F."/>
            <person name="Cacciola S.O."/>
            <person name="Dionisio G."/>
        </authorList>
    </citation>
    <scope>NUCLEOTIDE SEQUENCE [LARGE SCALE GENOMIC DNA]</scope>
    <source>
        <strain evidence="1 2">VK10A</strain>
    </source>
</reference>